<protein>
    <submittedName>
        <fullName evidence="1">Uncharacterized protein</fullName>
    </submittedName>
</protein>
<dbReference type="AlphaFoldDB" id="A0AAV4S7Z5"/>
<gene>
    <name evidence="1" type="ORF">CDAR_588311</name>
</gene>
<name>A0AAV4S7Z5_9ARAC</name>
<reference evidence="1 2" key="1">
    <citation type="submission" date="2021-06" db="EMBL/GenBank/DDBJ databases">
        <title>Caerostris darwini draft genome.</title>
        <authorList>
            <person name="Kono N."/>
            <person name="Arakawa K."/>
        </authorList>
    </citation>
    <scope>NUCLEOTIDE SEQUENCE [LARGE SCALE GENOMIC DNA]</scope>
</reference>
<keyword evidence="2" id="KW-1185">Reference proteome</keyword>
<proteinExistence type="predicted"/>
<organism evidence="1 2">
    <name type="scientific">Caerostris darwini</name>
    <dbReference type="NCBI Taxonomy" id="1538125"/>
    <lineage>
        <taxon>Eukaryota</taxon>
        <taxon>Metazoa</taxon>
        <taxon>Ecdysozoa</taxon>
        <taxon>Arthropoda</taxon>
        <taxon>Chelicerata</taxon>
        <taxon>Arachnida</taxon>
        <taxon>Araneae</taxon>
        <taxon>Araneomorphae</taxon>
        <taxon>Entelegynae</taxon>
        <taxon>Araneoidea</taxon>
        <taxon>Araneidae</taxon>
        <taxon>Caerostris</taxon>
    </lineage>
</organism>
<dbReference type="EMBL" id="BPLQ01007287">
    <property type="protein sequence ID" value="GIY29196.1"/>
    <property type="molecule type" value="Genomic_DNA"/>
</dbReference>
<accession>A0AAV4S7Z5</accession>
<comment type="caution">
    <text evidence="1">The sequence shown here is derived from an EMBL/GenBank/DDBJ whole genome shotgun (WGS) entry which is preliminary data.</text>
</comment>
<dbReference type="Proteomes" id="UP001054837">
    <property type="component" value="Unassembled WGS sequence"/>
</dbReference>
<sequence length="100" mass="11161">MKMDHNKKTLLPLQVNAFEAIILQNPTITPFCFYPPFSAVFEMLSISAGGDTFAIIECDFHNSEHIYPLSAKTQRLKNMPSVGSEKQSRQALETIVLTAS</sequence>
<evidence type="ECO:0000313" key="1">
    <source>
        <dbReference type="EMBL" id="GIY29196.1"/>
    </source>
</evidence>
<evidence type="ECO:0000313" key="2">
    <source>
        <dbReference type="Proteomes" id="UP001054837"/>
    </source>
</evidence>